<dbReference type="InterPro" id="IPR027417">
    <property type="entry name" value="P-loop_NTPase"/>
</dbReference>
<dbReference type="PANTHER" id="PTHR11070">
    <property type="entry name" value="UVRD / RECB / PCRA DNA HELICASE FAMILY MEMBER"/>
    <property type="match status" value="1"/>
</dbReference>
<comment type="similarity">
    <text evidence="1">Belongs to the helicase family. UvrD subfamily.</text>
</comment>
<keyword evidence="4 10" id="KW-0347">Helicase</keyword>
<dbReference type="Proteomes" id="UP001169027">
    <property type="component" value="Unassembled WGS sequence"/>
</dbReference>
<evidence type="ECO:0000259" key="12">
    <source>
        <dbReference type="PROSITE" id="PS51217"/>
    </source>
</evidence>
<comment type="catalytic activity">
    <reaction evidence="9">
        <text>ATP + H2O = ADP + phosphate + H(+)</text>
        <dbReference type="Rhea" id="RHEA:13065"/>
        <dbReference type="ChEBI" id="CHEBI:15377"/>
        <dbReference type="ChEBI" id="CHEBI:15378"/>
        <dbReference type="ChEBI" id="CHEBI:30616"/>
        <dbReference type="ChEBI" id="CHEBI:43474"/>
        <dbReference type="ChEBI" id="CHEBI:456216"/>
        <dbReference type="EC" id="5.6.2.4"/>
    </reaction>
</comment>
<evidence type="ECO:0000313" key="13">
    <source>
        <dbReference type="EMBL" id="MDO1533995.1"/>
    </source>
</evidence>
<evidence type="ECO:0000256" key="7">
    <source>
        <dbReference type="ARBA" id="ARBA00034617"/>
    </source>
</evidence>
<feature type="domain" description="UvrD-like helicase C-terminal" evidence="12">
    <location>
        <begin position="328"/>
        <end position="591"/>
    </location>
</feature>
<dbReference type="Pfam" id="PF13361">
    <property type="entry name" value="UvrD_C"/>
    <property type="match status" value="2"/>
</dbReference>
<gene>
    <name evidence="13" type="ORF">Q2T77_17040</name>
</gene>
<dbReference type="EMBL" id="JAUKVY010000011">
    <property type="protein sequence ID" value="MDO1533995.1"/>
    <property type="molecule type" value="Genomic_DNA"/>
</dbReference>
<evidence type="ECO:0000256" key="2">
    <source>
        <dbReference type="ARBA" id="ARBA00022741"/>
    </source>
</evidence>
<dbReference type="Gene3D" id="1.10.486.10">
    <property type="entry name" value="PCRA, domain 4"/>
    <property type="match status" value="1"/>
</dbReference>
<dbReference type="PROSITE" id="PS51217">
    <property type="entry name" value="UVRD_HELICASE_CTER"/>
    <property type="match status" value="1"/>
</dbReference>
<evidence type="ECO:0000256" key="6">
    <source>
        <dbReference type="ARBA" id="ARBA00023235"/>
    </source>
</evidence>
<dbReference type="Gene3D" id="3.40.50.300">
    <property type="entry name" value="P-loop containing nucleotide triphosphate hydrolases"/>
    <property type="match status" value="2"/>
</dbReference>
<dbReference type="Pfam" id="PF00580">
    <property type="entry name" value="UvrD-helicase"/>
    <property type="match status" value="1"/>
</dbReference>
<dbReference type="InterPro" id="IPR014017">
    <property type="entry name" value="DNA_helicase_UvrD-like_C"/>
</dbReference>
<keyword evidence="3 10" id="KW-0378">Hydrolase</keyword>
<evidence type="ECO:0000256" key="3">
    <source>
        <dbReference type="ARBA" id="ARBA00022801"/>
    </source>
</evidence>
<protein>
    <recommendedName>
        <fullName evidence="8">DNA 3'-5' helicase</fullName>
        <ecNumber evidence="8">5.6.2.4</ecNumber>
    </recommendedName>
</protein>
<dbReference type="InterPro" id="IPR014016">
    <property type="entry name" value="UvrD-like_ATP-bd"/>
</dbReference>
<feature type="binding site" evidence="10">
    <location>
        <begin position="56"/>
        <end position="63"/>
    </location>
    <ligand>
        <name>ATP</name>
        <dbReference type="ChEBI" id="CHEBI:30616"/>
    </ligand>
</feature>
<evidence type="ECO:0000259" key="11">
    <source>
        <dbReference type="PROSITE" id="PS51198"/>
    </source>
</evidence>
<proteinExistence type="inferred from homology"/>
<comment type="caution">
    <text evidence="13">The sequence shown here is derived from an EMBL/GenBank/DDBJ whole genome shotgun (WGS) entry which is preliminary data.</text>
</comment>
<dbReference type="CDD" id="cd17932">
    <property type="entry name" value="DEXQc_UvrD"/>
    <property type="match status" value="1"/>
</dbReference>
<dbReference type="GO" id="GO:0004386">
    <property type="term" value="F:helicase activity"/>
    <property type="evidence" value="ECO:0007669"/>
    <property type="project" value="UniProtKB-KW"/>
</dbReference>
<dbReference type="InterPro" id="IPR013986">
    <property type="entry name" value="DExx_box_DNA_helicase_dom_sf"/>
</dbReference>
<dbReference type="SUPFAM" id="SSF52540">
    <property type="entry name" value="P-loop containing nucleoside triphosphate hydrolases"/>
    <property type="match status" value="1"/>
</dbReference>
<evidence type="ECO:0000256" key="4">
    <source>
        <dbReference type="ARBA" id="ARBA00022806"/>
    </source>
</evidence>
<dbReference type="Gene3D" id="1.10.10.160">
    <property type="match status" value="1"/>
</dbReference>
<dbReference type="PANTHER" id="PTHR11070:SF3">
    <property type="entry name" value="DNA 3'-5' HELICASE"/>
    <property type="match status" value="1"/>
</dbReference>
<keyword evidence="2 10" id="KW-0547">Nucleotide-binding</keyword>
<feature type="domain" description="UvrD-like helicase ATP-binding" evidence="11">
    <location>
        <begin position="35"/>
        <end position="327"/>
    </location>
</feature>
<evidence type="ECO:0000256" key="10">
    <source>
        <dbReference type="PROSITE-ProRule" id="PRU00560"/>
    </source>
</evidence>
<evidence type="ECO:0000313" key="14">
    <source>
        <dbReference type="Proteomes" id="UP001169027"/>
    </source>
</evidence>
<keyword evidence="6" id="KW-0413">Isomerase</keyword>
<organism evidence="13 14">
    <name type="scientific">Variovorax ginsengisoli</name>
    <dbReference type="NCBI Taxonomy" id="363844"/>
    <lineage>
        <taxon>Bacteria</taxon>
        <taxon>Pseudomonadati</taxon>
        <taxon>Pseudomonadota</taxon>
        <taxon>Betaproteobacteria</taxon>
        <taxon>Burkholderiales</taxon>
        <taxon>Comamonadaceae</taxon>
        <taxon>Variovorax</taxon>
    </lineage>
</organism>
<comment type="catalytic activity">
    <reaction evidence="7">
        <text>Couples ATP hydrolysis with the unwinding of duplex DNA by translocating in the 3'-5' direction.</text>
        <dbReference type="EC" id="5.6.2.4"/>
    </reaction>
</comment>
<evidence type="ECO:0000256" key="8">
    <source>
        <dbReference type="ARBA" id="ARBA00034808"/>
    </source>
</evidence>
<name>A0ABT8S500_9BURK</name>
<keyword evidence="5 10" id="KW-0067">ATP-binding</keyword>
<evidence type="ECO:0000256" key="1">
    <source>
        <dbReference type="ARBA" id="ARBA00009922"/>
    </source>
</evidence>
<reference evidence="13" key="1">
    <citation type="submission" date="2023-06" db="EMBL/GenBank/DDBJ databases">
        <authorList>
            <person name="Jiang Y."/>
            <person name="Liu Q."/>
        </authorList>
    </citation>
    <scope>NUCLEOTIDE SEQUENCE</scope>
    <source>
        <strain evidence="13">CGMCC 1.12090</strain>
    </source>
</reference>
<accession>A0ABT8S500</accession>
<dbReference type="EC" id="5.6.2.4" evidence="8"/>
<evidence type="ECO:0000256" key="9">
    <source>
        <dbReference type="ARBA" id="ARBA00048988"/>
    </source>
</evidence>
<dbReference type="RefSeq" id="WP_301811113.1">
    <property type="nucleotide sequence ID" value="NZ_JAUJZH010000011.1"/>
</dbReference>
<evidence type="ECO:0000256" key="5">
    <source>
        <dbReference type="ARBA" id="ARBA00022840"/>
    </source>
</evidence>
<dbReference type="GO" id="GO:0016787">
    <property type="term" value="F:hydrolase activity"/>
    <property type="evidence" value="ECO:0007669"/>
    <property type="project" value="UniProtKB-KW"/>
</dbReference>
<dbReference type="PROSITE" id="PS51198">
    <property type="entry name" value="UVRD_HELICASE_ATP_BIND"/>
    <property type="match status" value="1"/>
</dbReference>
<keyword evidence="14" id="KW-1185">Reference proteome</keyword>
<sequence length="706" mass="77533">MQRLATPLPPAAGSQAERLAEALAILNEAQRSAVLHGVDAALGPAQQDARPLLVIAGAGSGKTSTLAHRVAHLIAGGADPQRLLLLTFSRRAAQEMERRAGQVLQRVLGLASQSPPALPWAGTFHGIGARLLRAYAAQIGLGENFTIHDRGDAEDLMGLVRHDLGLSSSTRRFPQKGTCLSIYSRTVNTCAPLDEVLKEAFPWCAEWEAELKRLFGAYVEAKQQQQVLDYDDLLLYWSAMVAEPALAEEVGGRFDHVLVDEYQDTNLLQAAILRAMKPDGRGLTVVGDDAQSIYSFRGATVRNILDFPHQFGQPARIVTLERNYRSTQPILDVSNALIAGAAERHAKTLWTDKPSAGRPQLVLVPDEAQQACWVADRVLAHREGGLALKSQAVLFRTSSHSAALELELARRNIPYVKYGGLKFLEAAHVKDLLAVLRFAQNPRGRMAGFRVTQMIPGIGPVSSARLLDAMDQAGDPGAAVRDFVPPAAAQVEWARFAATYAALRAPGLPWPADMELALDWYLPHLERLHDDAAVRRGDVEQLARLAAGYGSRERFLTELTLDPPEATSDRPGPPLLDEDYLILSTIHSAKGQEWKSVHVLNVVDGCIPADVAQGARELEEERRLLYVAMTRARDHLHLLVPQRFYVTQQAARGDRHLYAGRTRFIPAADAQRFEQQTWPPPPERAPHVPPPAATIDLLSRMRAAWR</sequence>
<dbReference type="InterPro" id="IPR000212">
    <property type="entry name" value="DNA_helicase_UvrD/REP"/>
</dbReference>